<evidence type="ECO:0000313" key="6">
    <source>
        <dbReference type="Proteomes" id="UP000069001"/>
    </source>
</evidence>
<dbReference type="PANTHER" id="PTHR47235:SF1">
    <property type="entry name" value="BLR6548 PROTEIN"/>
    <property type="match status" value="1"/>
</dbReference>
<feature type="domain" description="Leucine-binding protein" evidence="4">
    <location>
        <begin position="40"/>
        <end position="392"/>
    </location>
</feature>
<proteinExistence type="inferred from homology"/>
<feature type="signal peptide" evidence="3">
    <location>
        <begin position="1"/>
        <end position="28"/>
    </location>
</feature>
<dbReference type="PROSITE" id="PS51318">
    <property type="entry name" value="TAT"/>
    <property type="match status" value="1"/>
</dbReference>
<reference evidence="5 6" key="1">
    <citation type="submission" date="2015-11" db="EMBL/GenBank/DDBJ databases">
        <title>Expanding the genomic diversity of Burkholderia species for the development of highly accurate diagnostics.</title>
        <authorList>
            <person name="Sahl J."/>
            <person name="Keim P."/>
            <person name="Wagner D."/>
        </authorList>
    </citation>
    <scope>NUCLEOTIDE SEQUENCE [LARGE SCALE GENOMIC DNA]</scope>
    <source>
        <strain evidence="5 6">MSMB1302</strain>
    </source>
</reference>
<dbReference type="PANTHER" id="PTHR47235">
    <property type="entry name" value="BLR6548 PROTEIN"/>
    <property type="match status" value="1"/>
</dbReference>
<evidence type="ECO:0000256" key="2">
    <source>
        <dbReference type="ARBA" id="ARBA00022729"/>
    </source>
</evidence>
<evidence type="ECO:0000259" key="4">
    <source>
        <dbReference type="Pfam" id="PF13458"/>
    </source>
</evidence>
<organism evidence="5 6">
    <name type="scientific">Burkholderia cepacia</name>
    <name type="common">Pseudomonas cepacia</name>
    <dbReference type="NCBI Taxonomy" id="292"/>
    <lineage>
        <taxon>Bacteria</taxon>
        <taxon>Pseudomonadati</taxon>
        <taxon>Pseudomonadota</taxon>
        <taxon>Betaproteobacteria</taxon>
        <taxon>Burkholderiales</taxon>
        <taxon>Burkholderiaceae</taxon>
        <taxon>Burkholderia</taxon>
        <taxon>Burkholderia cepacia complex</taxon>
    </lineage>
</organism>
<dbReference type="RefSeq" id="WP_059731764.1">
    <property type="nucleotide sequence ID" value="NZ_LOYH01000089.1"/>
</dbReference>
<name>A0A103Z9J9_BURCE</name>
<feature type="chain" id="PRO_5007120029" evidence="3">
    <location>
        <begin position="29"/>
        <end position="407"/>
    </location>
</feature>
<evidence type="ECO:0000313" key="5">
    <source>
        <dbReference type="EMBL" id="KVK75910.1"/>
    </source>
</evidence>
<dbReference type="CDD" id="cd06343">
    <property type="entry name" value="PBP1_ABC_ligand_binding-like"/>
    <property type="match status" value="1"/>
</dbReference>
<gene>
    <name evidence="5" type="ORF">WS90_24985</name>
</gene>
<comment type="caution">
    <text evidence="5">The sequence shown here is derived from an EMBL/GenBank/DDBJ whole genome shotgun (WGS) entry which is preliminary data.</text>
</comment>
<dbReference type="Proteomes" id="UP000069001">
    <property type="component" value="Unassembled WGS sequence"/>
</dbReference>
<dbReference type="Pfam" id="PF13458">
    <property type="entry name" value="Peripla_BP_6"/>
    <property type="match status" value="1"/>
</dbReference>
<dbReference type="SUPFAM" id="SSF53822">
    <property type="entry name" value="Periplasmic binding protein-like I"/>
    <property type="match status" value="1"/>
</dbReference>
<protein>
    <submittedName>
        <fullName evidence="5">Branched-chain amino acid ABC transporter substrate-binding protein</fullName>
    </submittedName>
</protein>
<dbReference type="InterPro" id="IPR028082">
    <property type="entry name" value="Peripla_BP_I"/>
</dbReference>
<dbReference type="EMBL" id="LOYH01000089">
    <property type="protein sequence ID" value="KVK75910.1"/>
    <property type="molecule type" value="Genomic_DNA"/>
</dbReference>
<dbReference type="Gene3D" id="3.40.50.2300">
    <property type="match status" value="2"/>
</dbReference>
<sequence>MTVRFNRRAFIAGVAAASVMLTTTGAYAQKKYDPGATDTEIKIGNILPYSGPVSAYGTIGKSAAAYFAKINAEGGVNGRKINFISVDDAYTPSKTVEQARKLVEQDQVLAIFLPLGTANNLAIQKYLTIKKVPQLFVGSGATRFGEVKQNPWTIGWQPTNHAEAVAYAQHILQTQPNAKVAILMQNDDFGKDYYQGIVDGLGSKAKSTVVSFQTYETTDPTVDSQIVSMKGSGADTLILLTTPKFSAMAIKKAAEIGWQPTRYVVSSASSVGTVLKPAGFGASKGVISATYLRDPTDPATKATKEYQDYAAFMKQYYPAGDVSDTLNVLGYSIAQTLVQTLKQAGDNLTRENVMKQALSLNVTLPMLQPGINVQTSPADAYPIKKLQLMQFDGTRYELMPGMFGSGK</sequence>
<comment type="similarity">
    <text evidence="1">Belongs to the leucine-binding protein family.</text>
</comment>
<dbReference type="InterPro" id="IPR006311">
    <property type="entry name" value="TAT_signal"/>
</dbReference>
<evidence type="ECO:0000256" key="3">
    <source>
        <dbReference type="SAM" id="SignalP"/>
    </source>
</evidence>
<evidence type="ECO:0000256" key="1">
    <source>
        <dbReference type="ARBA" id="ARBA00010062"/>
    </source>
</evidence>
<accession>A0A103Z9J9</accession>
<keyword evidence="2 3" id="KW-0732">Signal</keyword>
<dbReference type="InterPro" id="IPR028081">
    <property type="entry name" value="Leu-bd"/>
</dbReference>
<dbReference type="AlphaFoldDB" id="A0A103Z9J9"/>